<accession>A0A380FPD9</accession>
<organism evidence="1 2">
    <name type="scientific">Staphylococcus gallinarum</name>
    <dbReference type="NCBI Taxonomy" id="1293"/>
    <lineage>
        <taxon>Bacteria</taxon>
        <taxon>Bacillati</taxon>
        <taxon>Bacillota</taxon>
        <taxon>Bacilli</taxon>
        <taxon>Bacillales</taxon>
        <taxon>Staphylococcaceae</taxon>
        <taxon>Staphylococcus</taxon>
    </lineage>
</organism>
<dbReference type="EMBL" id="UHDK01000001">
    <property type="protein sequence ID" value="SUM35343.1"/>
    <property type="molecule type" value="Genomic_DNA"/>
</dbReference>
<protein>
    <submittedName>
        <fullName evidence="1">GftB: Glycosyl transferase, family 8</fullName>
    </submittedName>
</protein>
<evidence type="ECO:0000313" key="1">
    <source>
        <dbReference type="EMBL" id="SUM35343.1"/>
    </source>
</evidence>
<dbReference type="GO" id="GO:0016740">
    <property type="term" value="F:transferase activity"/>
    <property type="evidence" value="ECO:0007669"/>
    <property type="project" value="UniProtKB-KW"/>
</dbReference>
<dbReference type="AlphaFoldDB" id="A0A380FPD9"/>
<sequence length="80" mass="9591">MIHIPEQDEYQTITNQLADTKRKQIIPSGYLYKYKKKNRHTKEALIMTNSDQLLNIELFFRKNVQILHFTLQQLPKCLQS</sequence>
<dbReference type="Proteomes" id="UP000255277">
    <property type="component" value="Unassembled WGS sequence"/>
</dbReference>
<keyword evidence="1" id="KW-0808">Transferase</keyword>
<name>A0A380FPD9_STAGA</name>
<evidence type="ECO:0000313" key="2">
    <source>
        <dbReference type="Proteomes" id="UP000255277"/>
    </source>
</evidence>
<gene>
    <name evidence="1" type="ORF">NCTC12195_04873</name>
</gene>
<reference evidence="1 2" key="1">
    <citation type="submission" date="2018-06" db="EMBL/GenBank/DDBJ databases">
        <authorList>
            <consortium name="Pathogen Informatics"/>
            <person name="Doyle S."/>
        </authorList>
    </citation>
    <scope>NUCLEOTIDE SEQUENCE [LARGE SCALE GENOMIC DNA]</scope>
    <source>
        <strain evidence="1 2">NCTC12195</strain>
    </source>
</reference>
<proteinExistence type="predicted"/>